<accession>A0A6N6JK06</accession>
<evidence type="ECO:0000313" key="1">
    <source>
        <dbReference type="EMBL" id="GFE66651.1"/>
    </source>
</evidence>
<keyword evidence="2" id="KW-1185">Reference proteome</keyword>
<dbReference type="EMBL" id="BLJE01000005">
    <property type="protein sequence ID" value="GFE66651.1"/>
    <property type="molecule type" value="Genomic_DNA"/>
</dbReference>
<proteinExistence type="predicted"/>
<gene>
    <name evidence="1" type="ORF">KIN_37250</name>
</gene>
<comment type="caution">
    <text evidence="1">The sequence shown here is derived from an EMBL/GenBank/DDBJ whole genome shotgun (WGS) entry which is preliminary data.</text>
</comment>
<evidence type="ECO:0000313" key="2">
    <source>
        <dbReference type="Proteomes" id="UP000436822"/>
    </source>
</evidence>
<reference evidence="1 2" key="1">
    <citation type="submission" date="2019-12" db="EMBL/GenBank/DDBJ databases">
        <title>Litoreibacter badius sp. nov., a novel bacteriochlorophyll a-containing bacterium in the genus Litoreibacter.</title>
        <authorList>
            <person name="Kanamuro M."/>
            <person name="Takabe Y."/>
            <person name="Mori K."/>
            <person name="Takaichi S."/>
            <person name="Hanada S."/>
        </authorList>
    </citation>
    <scope>NUCLEOTIDE SEQUENCE [LARGE SCALE GENOMIC DNA]</scope>
    <source>
        <strain evidence="1 2">K6</strain>
    </source>
</reference>
<sequence length="73" mass="8214">MQAVSKSLVSGQISGLAQIRPGECDIGHKILLGLQIQHKHNALTFVTQSPAVDWWAWRWPRIDTLTWQSGHGR</sequence>
<dbReference type="Proteomes" id="UP000436822">
    <property type="component" value="Unassembled WGS sequence"/>
</dbReference>
<dbReference type="AlphaFoldDB" id="A0A6N6JK06"/>
<name>A0A6N6JK06_9RHOB</name>
<organism evidence="1 2">
    <name type="scientific">Litoreibacter roseus</name>
    <dbReference type="NCBI Taxonomy" id="2601869"/>
    <lineage>
        <taxon>Bacteria</taxon>
        <taxon>Pseudomonadati</taxon>
        <taxon>Pseudomonadota</taxon>
        <taxon>Alphaproteobacteria</taxon>
        <taxon>Rhodobacterales</taxon>
        <taxon>Roseobacteraceae</taxon>
        <taxon>Litoreibacter</taxon>
    </lineage>
</organism>
<protein>
    <submittedName>
        <fullName evidence="1">Uncharacterized protein</fullName>
    </submittedName>
</protein>